<proteinExistence type="predicted"/>
<dbReference type="GO" id="GO:0030036">
    <property type="term" value="P:actin cytoskeleton organization"/>
    <property type="evidence" value="ECO:0007669"/>
    <property type="project" value="InterPro"/>
</dbReference>
<comment type="subcellular location">
    <subcellularLocation>
        <location evidence="1">Cytoplasm</location>
        <location evidence="1">Cytoskeleton</location>
    </subcellularLocation>
</comment>
<accession>A0A3P7PPJ3</accession>
<dbReference type="GO" id="GO:0015629">
    <property type="term" value="C:actin cytoskeleton"/>
    <property type="evidence" value="ECO:0007669"/>
    <property type="project" value="TreeGrafter"/>
</dbReference>
<evidence type="ECO:0000256" key="1">
    <source>
        <dbReference type="ARBA" id="ARBA00004245"/>
    </source>
</evidence>
<keyword evidence="2" id="KW-0963">Cytoplasm</keyword>
<evidence type="ECO:0000256" key="5">
    <source>
        <dbReference type="ARBA" id="ARBA00023212"/>
    </source>
</evidence>
<dbReference type="InterPro" id="IPR028433">
    <property type="entry name" value="Parvin"/>
</dbReference>
<dbReference type="GO" id="GO:0030031">
    <property type="term" value="P:cell projection assembly"/>
    <property type="evidence" value="ECO:0007669"/>
    <property type="project" value="TreeGrafter"/>
</dbReference>
<dbReference type="OrthoDB" id="2099265at2759"/>
<keyword evidence="5" id="KW-0206">Cytoskeleton</keyword>
<organism evidence="6 7">
    <name type="scientific">Dibothriocephalus latus</name>
    <name type="common">Fish tapeworm</name>
    <name type="synonym">Diphyllobothrium latum</name>
    <dbReference type="NCBI Taxonomy" id="60516"/>
    <lineage>
        <taxon>Eukaryota</taxon>
        <taxon>Metazoa</taxon>
        <taxon>Spiralia</taxon>
        <taxon>Lophotrochozoa</taxon>
        <taxon>Platyhelminthes</taxon>
        <taxon>Cestoda</taxon>
        <taxon>Eucestoda</taxon>
        <taxon>Diphyllobothriidea</taxon>
        <taxon>Diphyllobothriidae</taxon>
        <taxon>Dibothriocephalus</taxon>
    </lineage>
</organism>
<dbReference type="PANTHER" id="PTHR12114">
    <property type="entry name" value="PARVIN"/>
    <property type="match status" value="1"/>
</dbReference>
<dbReference type="GO" id="GO:0005925">
    <property type="term" value="C:focal adhesion"/>
    <property type="evidence" value="ECO:0007669"/>
    <property type="project" value="TreeGrafter"/>
</dbReference>
<dbReference type="Proteomes" id="UP000281553">
    <property type="component" value="Unassembled WGS sequence"/>
</dbReference>
<dbReference type="Gene3D" id="1.10.418.10">
    <property type="entry name" value="Calponin-like domain"/>
    <property type="match status" value="1"/>
</dbReference>
<keyword evidence="4" id="KW-0009">Actin-binding</keyword>
<dbReference type="SUPFAM" id="SSF47576">
    <property type="entry name" value="Calponin-homology domain, CH-domain"/>
    <property type="match status" value="1"/>
</dbReference>
<dbReference type="GO" id="GO:0005737">
    <property type="term" value="C:cytoplasm"/>
    <property type="evidence" value="ECO:0007669"/>
    <property type="project" value="TreeGrafter"/>
</dbReference>
<keyword evidence="3" id="KW-0677">Repeat</keyword>
<evidence type="ECO:0000313" key="7">
    <source>
        <dbReference type="Proteomes" id="UP000281553"/>
    </source>
</evidence>
<evidence type="ECO:0000256" key="2">
    <source>
        <dbReference type="ARBA" id="ARBA00022490"/>
    </source>
</evidence>
<dbReference type="GO" id="GO:0034446">
    <property type="term" value="P:substrate adhesion-dependent cell spreading"/>
    <property type="evidence" value="ECO:0007669"/>
    <property type="project" value="TreeGrafter"/>
</dbReference>
<dbReference type="GO" id="GO:0003779">
    <property type="term" value="F:actin binding"/>
    <property type="evidence" value="ECO:0007669"/>
    <property type="project" value="UniProtKB-KW"/>
</dbReference>
<dbReference type="GO" id="GO:0071963">
    <property type="term" value="P:establishment or maintenance of cell polarity regulating cell shape"/>
    <property type="evidence" value="ECO:0007669"/>
    <property type="project" value="TreeGrafter"/>
</dbReference>
<reference evidence="6 7" key="1">
    <citation type="submission" date="2018-11" db="EMBL/GenBank/DDBJ databases">
        <authorList>
            <consortium name="Pathogen Informatics"/>
        </authorList>
    </citation>
    <scope>NUCLEOTIDE SEQUENCE [LARGE SCALE GENOMIC DNA]</scope>
</reference>
<evidence type="ECO:0000256" key="4">
    <source>
        <dbReference type="ARBA" id="ARBA00023203"/>
    </source>
</evidence>
<dbReference type="PANTHER" id="PTHR12114:SF4">
    <property type="entry name" value="GH23568P"/>
    <property type="match status" value="1"/>
</dbReference>
<dbReference type="InterPro" id="IPR036872">
    <property type="entry name" value="CH_dom_sf"/>
</dbReference>
<evidence type="ECO:0000313" key="6">
    <source>
        <dbReference type="EMBL" id="VDN21499.1"/>
    </source>
</evidence>
<name>A0A3P7PPJ3_DIBLA</name>
<keyword evidence="7" id="KW-1185">Reference proteome</keyword>
<protein>
    <recommendedName>
        <fullName evidence="8">Calponin-homology (CH) domain-containing protein</fullName>
    </recommendedName>
</protein>
<sequence length="95" mass="10796">MVDCAVPEKLEAFQQVLLQFANHHLSYFVPLHKYHLAPVSNEQKLANLQLALQLFQDAEGIGPGPGARADDLLRHDLKATLRLLFALYNRYRDAK</sequence>
<evidence type="ECO:0008006" key="8">
    <source>
        <dbReference type="Google" id="ProtNLM"/>
    </source>
</evidence>
<dbReference type="AlphaFoldDB" id="A0A3P7PPJ3"/>
<evidence type="ECO:0000256" key="3">
    <source>
        <dbReference type="ARBA" id="ARBA00022737"/>
    </source>
</evidence>
<gene>
    <name evidence="6" type="ORF">DILT_LOCUS13847</name>
</gene>
<dbReference type="EMBL" id="UYRU01071835">
    <property type="protein sequence ID" value="VDN21499.1"/>
    <property type="molecule type" value="Genomic_DNA"/>
</dbReference>